<dbReference type="Gramene" id="Zm00001eb087410_T001">
    <property type="protein sequence ID" value="Zm00001eb087410_P001"/>
    <property type="gene ID" value="Zm00001eb087410"/>
</dbReference>
<evidence type="ECO:0000313" key="3">
    <source>
        <dbReference type="EnsemblPlants" id="Zm00001eb087410_P001"/>
    </source>
</evidence>
<feature type="region of interest" description="Disordered" evidence="1">
    <location>
        <begin position="1"/>
        <end position="20"/>
    </location>
</feature>
<dbReference type="Proteomes" id="UP000007305">
    <property type="component" value="Chromosome 2"/>
</dbReference>
<sequence length="102" mass="10720">MASMYRLNQKRRMDRDAGGALDQQQCVRGLDPDLAPSNNCVSIPTPLSSQLSVPASPSARGLAAAARTLKTCTKKMTSNTTLAVFIVVAIIVVDAVISDGCV</sequence>
<feature type="transmembrane region" description="Helical" evidence="2">
    <location>
        <begin position="80"/>
        <end position="97"/>
    </location>
</feature>
<reference evidence="3" key="2">
    <citation type="submission" date="2019-07" db="EMBL/GenBank/DDBJ databases">
        <authorList>
            <person name="Seetharam A."/>
            <person name="Woodhouse M."/>
            <person name="Cannon E."/>
        </authorList>
    </citation>
    <scope>NUCLEOTIDE SEQUENCE [LARGE SCALE GENOMIC DNA]</scope>
    <source>
        <strain evidence="3">cv. B73</strain>
    </source>
</reference>
<evidence type="ECO:0000256" key="2">
    <source>
        <dbReference type="SAM" id="Phobius"/>
    </source>
</evidence>
<evidence type="ECO:0000256" key="1">
    <source>
        <dbReference type="SAM" id="MobiDB-lite"/>
    </source>
</evidence>
<evidence type="ECO:0000313" key="4">
    <source>
        <dbReference type="Proteomes" id="UP000007305"/>
    </source>
</evidence>
<reference evidence="4" key="1">
    <citation type="submission" date="2015-12" db="EMBL/GenBank/DDBJ databases">
        <title>Update maize B73 reference genome by single molecule sequencing technologies.</title>
        <authorList>
            <consortium name="Maize Genome Sequencing Project"/>
            <person name="Ware D."/>
        </authorList>
    </citation>
    <scope>NUCLEOTIDE SEQUENCE [LARGE SCALE GENOMIC DNA]</scope>
    <source>
        <strain evidence="4">cv. B73</strain>
    </source>
</reference>
<keyword evidence="2" id="KW-0812">Transmembrane</keyword>
<dbReference type="InParanoid" id="A0A804MI76"/>
<dbReference type="EnsemblPlants" id="Zm00001eb087410_T001">
    <property type="protein sequence ID" value="Zm00001eb087410_P001"/>
    <property type="gene ID" value="Zm00001eb087410"/>
</dbReference>
<accession>A0A804MI76</accession>
<dbReference type="AlphaFoldDB" id="A0A804MI76"/>
<name>A0A804MI76_MAIZE</name>
<keyword evidence="2" id="KW-0472">Membrane</keyword>
<keyword evidence="2" id="KW-1133">Transmembrane helix</keyword>
<proteinExistence type="predicted"/>
<organism evidence="3 4">
    <name type="scientific">Zea mays</name>
    <name type="common">Maize</name>
    <dbReference type="NCBI Taxonomy" id="4577"/>
    <lineage>
        <taxon>Eukaryota</taxon>
        <taxon>Viridiplantae</taxon>
        <taxon>Streptophyta</taxon>
        <taxon>Embryophyta</taxon>
        <taxon>Tracheophyta</taxon>
        <taxon>Spermatophyta</taxon>
        <taxon>Magnoliopsida</taxon>
        <taxon>Liliopsida</taxon>
        <taxon>Poales</taxon>
        <taxon>Poaceae</taxon>
        <taxon>PACMAD clade</taxon>
        <taxon>Panicoideae</taxon>
        <taxon>Andropogonodae</taxon>
        <taxon>Andropogoneae</taxon>
        <taxon>Tripsacinae</taxon>
        <taxon>Zea</taxon>
    </lineage>
</organism>
<keyword evidence="4" id="KW-1185">Reference proteome</keyword>
<reference evidence="3" key="3">
    <citation type="submission" date="2021-05" db="UniProtKB">
        <authorList>
            <consortium name="EnsemblPlants"/>
        </authorList>
    </citation>
    <scope>IDENTIFICATION</scope>
    <source>
        <strain evidence="3">cv. B73</strain>
    </source>
</reference>
<protein>
    <submittedName>
        <fullName evidence="3">Uncharacterized protein</fullName>
    </submittedName>
</protein>